<feature type="binding site" evidence="7">
    <location>
        <position position="127"/>
    </location>
    <ligand>
        <name>Zn(2+)</name>
        <dbReference type="ChEBI" id="CHEBI:29105"/>
        <label>1</label>
    </ligand>
</feature>
<dbReference type="PANTHER" id="PTHR10201:SF310">
    <property type="entry name" value="MMP-LIKE PROTEIN"/>
    <property type="match status" value="1"/>
</dbReference>
<organism evidence="11 12">
    <name type="scientific">Caenorhabditis auriculariae</name>
    <dbReference type="NCBI Taxonomy" id="2777116"/>
    <lineage>
        <taxon>Eukaryota</taxon>
        <taxon>Metazoa</taxon>
        <taxon>Ecdysozoa</taxon>
        <taxon>Nematoda</taxon>
        <taxon>Chromadorea</taxon>
        <taxon>Rhabditida</taxon>
        <taxon>Rhabditina</taxon>
        <taxon>Rhabditomorpha</taxon>
        <taxon>Rhabditoidea</taxon>
        <taxon>Rhabditidae</taxon>
        <taxon>Peloderinae</taxon>
        <taxon>Caenorhabditis</taxon>
    </lineage>
</organism>
<dbReference type="Gene3D" id="3.40.390.10">
    <property type="entry name" value="Collagenase (Catalytic Domain)"/>
    <property type="match status" value="1"/>
</dbReference>
<feature type="binding site" evidence="7">
    <location>
        <position position="157"/>
    </location>
    <ligand>
        <name>Ca(2+)</name>
        <dbReference type="ChEBI" id="CHEBI:29108"/>
        <label>3</label>
    </ligand>
</feature>
<dbReference type="CDD" id="cd04278">
    <property type="entry name" value="ZnMc_MMP"/>
    <property type="match status" value="1"/>
</dbReference>
<keyword evidence="7" id="KW-0106">Calcium</keyword>
<name>A0A8S1HVB1_9PELO</name>
<feature type="binding site" evidence="7">
    <location>
        <position position="193"/>
    </location>
    <ligand>
        <name>Zn(2+)</name>
        <dbReference type="ChEBI" id="CHEBI:29105"/>
        <label>2</label>
        <note>catalytic</note>
    </ligand>
</feature>
<keyword evidence="9" id="KW-0732">Signal</keyword>
<dbReference type="InterPro" id="IPR021190">
    <property type="entry name" value="Pept_M10A"/>
</dbReference>
<evidence type="ECO:0000259" key="10">
    <source>
        <dbReference type="SMART" id="SM00235"/>
    </source>
</evidence>
<dbReference type="InterPro" id="IPR001818">
    <property type="entry name" value="Pept_M10_metallopeptidase"/>
</dbReference>
<evidence type="ECO:0000256" key="1">
    <source>
        <dbReference type="ARBA" id="ARBA00010370"/>
    </source>
</evidence>
<dbReference type="GO" id="GO:0006508">
    <property type="term" value="P:proteolysis"/>
    <property type="evidence" value="ECO:0007669"/>
    <property type="project" value="UniProtKB-KW"/>
</dbReference>
<dbReference type="InterPro" id="IPR033739">
    <property type="entry name" value="M10A_MMP"/>
</dbReference>
<feature type="binding site" evidence="7">
    <location>
        <position position="142"/>
    </location>
    <ligand>
        <name>Zn(2+)</name>
        <dbReference type="ChEBI" id="CHEBI:29105"/>
        <label>1</label>
    </ligand>
</feature>
<evidence type="ECO:0000313" key="11">
    <source>
        <dbReference type="EMBL" id="CAD6199261.1"/>
    </source>
</evidence>
<comment type="caution">
    <text evidence="11">The sequence shown here is derived from an EMBL/GenBank/DDBJ whole genome shotgun (WGS) entry which is preliminary data.</text>
</comment>
<evidence type="ECO:0000256" key="4">
    <source>
        <dbReference type="ARBA" id="ARBA00022801"/>
    </source>
</evidence>
<feature type="binding site" evidence="7">
    <location>
        <position position="152"/>
    </location>
    <ligand>
        <name>Zn(2+)</name>
        <dbReference type="ChEBI" id="CHEBI:29105"/>
        <label>1</label>
    </ligand>
</feature>
<feature type="binding site" evidence="7">
    <location>
        <position position="134"/>
    </location>
    <ligand>
        <name>Ca(2+)</name>
        <dbReference type="ChEBI" id="CHEBI:29108"/>
        <label>3</label>
    </ligand>
</feature>
<comment type="cofactor">
    <cofactor evidence="7">
        <name>Ca(2+)</name>
        <dbReference type="ChEBI" id="CHEBI:29108"/>
    </cofactor>
    <text evidence="7">Can bind about 5 Ca(2+) ions per subunit.</text>
</comment>
<dbReference type="InterPro" id="IPR006026">
    <property type="entry name" value="Peptidase_Metallo"/>
</dbReference>
<dbReference type="GO" id="GO:0030198">
    <property type="term" value="P:extracellular matrix organization"/>
    <property type="evidence" value="ECO:0007669"/>
    <property type="project" value="TreeGrafter"/>
</dbReference>
<keyword evidence="4" id="KW-0378">Hydrolase</keyword>
<evidence type="ECO:0000256" key="8">
    <source>
        <dbReference type="SAM" id="MobiDB-lite"/>
    </source>
</evidence>
<protein>
    <recommendedName>
        <fullName evidence="10">Peptidase metallopeptidase domain-containing protein</fullName>
    </recommendedName>
</protein>
<feature type="compositionally biased region" description="Low complexity" evidence="8">
    <location>
        <begin position="408"/>
        <end position="441"/>
    </location>
</feature>
<keyword evidence="5 7" id="KW-0862">Zinc</keyword>
<feature type="binding site" evidence="7">
    <location>
        <position position="117"/>
    </location>
    <ligand>
        <name>Ca(2+)</name>
        <dbReference type="ChEBI" id="CHEBI:29108"/>
        <label>2</label>
    </ligand>
</feature>
<evidence type="ECO:0000256" key="9">
    <source>
        <dbReference type="SAM" id="SignalP"/>
    </source>
</evidence>
<reference evidence="11" key="1">
    <citation type="submission" date="2020-10" db="EMBL/GenBank/DDBJ databases">
        <authorList>
            <person name="Kikuchi T."/>
        </authorList>
    </citation>
    <scope>NUCLEOTIDE SEQUENCE</scope>
    <source>
        <strain evidence="11">NKZ352</strain>
    </source>
</reference>
<feature type="binding site" evidence="7">
    <location>
        <position position="185"/>
    </location>
    <ligand>
        <name>Zn(2+)</name>
        <dbReference type="ChEBI" id="CHEBI:29105"/>
        <label>2</label>
        <note>catalytic</note>
    </ligand>
</feature>
<feature type="binding site" evidence="7">
    <location>
        <position position="154"/>
    </location>
    <ligand>
        <name>Ca(2+)</name>
        <dbReference type="ChEBI" id="CHEBI:29108"/>
        <label>3</label>
    </ligand>
</feature>
<gene>
    <name evidence="11" type="ORF">CAUJ_LOCUS15164</name>
</gene>
<dbReference type="EMBL" id="CAJGYM010000163">
    <property type="protein sequence ID" value="CAD6199261.1"/>
    <property type="molecule type" value="Genomic_DNA"/>
</dbReference>
<feature type="active site" evidence="6">
    <location>
        <position position="176"/>
    </location>
</feature>
<dbReference type="GO" id="GO:0031012">
    <property type="term" value="C:extracellular matrix"/>
    <property type="evidence" value="ECO:0007669"/>
    <property type="project" value="InterPro"/>
</dbReference>
<dbReference type="SUPFAM" id="SSF55486">
    <property type="entry name" value="Metalloproteases ('zincins'), catalytic domain"/>
    <property type="match status" value="1"/>
</dbReference>
<comment type="cofactor">
    <cofactor evidence="7">
        <name>Zn(2+)</name>
        <dbReference type="ChEBI" id="CHEBI:29105"/>
    </cofactor>
    <text evidence="7">Binds 2 Zn(2+) ions per subunit.</text>
</comment>
<dbReference type="OrthoDB" id="406838at2759"/>
<dbReference type="GO" id="GO:0004222">
    <property type="term" value="F:metalloendopeptidase activity"/>
    <property type="evidence" value="ECO:0007669"/>
    <property type="project" value="InterPro"/>
</dbReference>
<dbReference type="Pfam" id="PF00413">
    <property type="entry name" value="Peptidase_M10"/>
    <property type="match status" value="1"/>
</dbReference>
<proteinExistence type="inferred from homology"/>
<feature type="binding site" evidence="7">
    <location>
        <position position="135"/>
    </location>
    <ligand>
        <name>Ca(2+)</name>
        <dbReference type="ChEBI" id="CHEBI:29108"/>
        <label>3</label>
    </ligand>
</feature>
<feature type="binding site" evidence="7">
    <location>
        <position position="81"/>
    </location>
    <ligand>
        <name>Ca(2+)</name>
        <dbReference type="ChEBI" id="CHEBI:29108"/>
        <label>1</label>
    </ligand>
</feature>
<feature type="binding site" evidence="7">
    <location>
        <position position="129"/>
    </location>
    <ligand>
        <name>Zn(2+)</name>
        <dbReference type="ChEBI" id="CHEBI:29105"/>
        <label>1</label>
    </ligand>
</feature>
<accession>A0A8S1HVB1</accession>
<evidence type="ECO:0000256" key="2">
    <source>
        <dbReference type="ARBA" id="ARBA00022670"/>
    </source>
</evidence>
<keyword evidence="12" id="KW-1185">Reference proteome</keyword>
<feature type="region of interest" description="Disordered" evidence="8">
    <location>
        <begin position="244"/>
        <end position="457"/>
    </location>
</feature>
<dbReference type="GO" id="GO:0030574">
    <property type="term" value="P:collagen catabolic process"/>
    <property type="evidence" value="ECO:0007669"/>
    <property type="project" value="TreeGrafter"/>
</dbReference>
<dbReference type="PRINTS" id="PR00138">
    <property type="entry name" value="MATRIXIN"/>
</dbReference>
<evidence type="ECO:0000313" key="12">
    <source>
        <dbReference type="Proteomes" id="UP000835052"/>
    </source>
</evidence>
<sequence>MLLRHFLIGVGIGIVVVVVPEDVAAEDVGFEPNNLLLKPYELGQSPERAQLQIRKKRYVVRSKRWRKTKLTWKLLPNNLRDGDEYVVRNTLHRAFNEWATVSGVSFEEIGENSKETDISVAFERLNHGDNYPFDGKDGVVAHAFYPRDGRLHFDADENWTLNSQEGVNLYQTAVHEIGHLLGLEHSVDTRAVMFAAQRPFNPTFQLADDDVRAVRTLFPVKEMAEVEKIPEKIDGEQVVENLKDSKDVKDSEKVNRETVEAFSTDLKEQNESKGMKDEEKPVRGVKAAPKKLSQGPSLVGPAQETTPQPSGRSEEAPLSGSQAKLGQEPGPTQPTNPEQTDDAPRHDPVPIKSTQDSSFSGPPEPSQNVTLKLEGSAESAVQTKRKKPILVFSSESEESDEPFDGVGATSSPSPPEATSTSSPSEADSVSRGSTTPSTSSSEAVNFDDDNDLGSDAWFFPFPLPPLSQFQERSERFNL</sequence>
<dbReference type="SMART" id="SM00235">
    <property type="entry name" value="ZnMc"/>
    <property type="match status" value="1"/>
</dbReference>
<keyword evidence="2" id="KW-0645">Protease</keyword>
<dbReference type="Proteomes" id="UP000835052">
    <property type="component" value="Unassembled WGS sequence"/>
</dbReference>
<feature type="compositionally biased region" description="Polar residues" evidence="8">
    <location>
        <begin position="352"/>
        <end position="370"/>
    </location>
</feature>
<keyword evidence="3 7" id="KW-0479">Metal-binding</keyword>
<comment type="similarity">
    <text evidence="1">Belongs to the peptidase M10A family.</text>
</comment>
<feature type="binding site" evidence="7">
    <location>
        <position position="175"/>
    </location>
    <ligand>
        <name>Zn(2+)</name>
        <dbReference type="ChEBI" id="CHEBI:29105"/>
        <label>2</label>
        <note>catalytic</note>
    </ligand>
</feature>
<feature type="compositionally biased region" description="Basic and acidic residues" evidence="8">
    <location>
        <begin position="244"/>
        <end position="282"/>
    </location>
</feature>
<feature type="signal peptide" evidence="9">
    <location>
        <begin position="1"/>
        <end position="25"/>
    </location>
</feature>
<dbReference type="AlphaFoldDB" id="A0A8S1HVB1"/>
<dbReference type="InterPro" id="IPR024079">
    <property type="entry name" value="MetalloPept_cat_dom_sf"/>
</dbReference>
<feature type="binding site" evidence="7">
    <location>
        <position position="157"/>
    </location>
    <ligand>
        <name>Ca(2+)</name>
        <dbReference type="ChEBI" id="CHEBI:29108"/>
        <label>1</label>
    </ligand>
</feature>
<feature type="chain" id="PRO_5035880343" description="Peptidase metallopeptidase domain-containing protein" evidence="9">
    <location>
        <begin position="26"/>
        <end position="478"/>
    </location>
</feature>
<evidence type="ECO:0000256" key="7">
    <source>
        <dbReference type="PIRSR" id="PIRSR621190-2"/>
    </source>
</evidence>
<dbReference type="GO" id="GO:0008270">
    <property type="term" value="F:zinc ion binding"/>
    <property type="evidence" value="ECO:0007669"/>
    <property type="project" value="InterPro"/>
</dbReference>
<feature type="binding site" evidence="7">
    <location>
        <position position="179"/>
    </location>
    <ligand>
        <name>Zn(2+)</name>
        <dbReference type="ChEBI" id="CHEBI:29105"/>
        <label>2</label>
        <note>catalytic</note>
    </ligand>
</feature>
<evidence type="ECO:0000256" key="3">
    <source>
        <dbReference type="ARBA" id="ARBA00022723"/>
    </source>
</evidence>
<evidence type="ECO:0000256" key="6">
    <source>
        <dbReference type="PIRSR" id="PIRSR621190-1"/>
    </source>
</evidence>
<evidence type="ECO:0000256" key="5">
    <source>
        <dbReference type="ARBA" id="ARBA00022833"/>
    </source>
</evidence>
<dbReference type="PANTHER" id="PTHR10201">
    <property type="entry name" value="MATRIX METALLOPROTEINASE"/>
    <property type="match status" value="1"/>
</dbReference>
<feature type="domain" description="Peptidase metallopeptidase" evidence="10">
    <location>
        <begin position="61"/>
        <end position="220"/>
    </location>
</feature>